<protein>
    <submittedName>
        <fullName evidence="3">Uncharacterized protein</fullName>
    </submittedName>
</protein>
<evidence type="ECO:0000313" key="4">
    <source>
        <dbReference type="Proteomes" id="UP000800235"/>
    </source>
</evidence>
<dbReference type="GO" id="GO:0003677">
    <property type="term" value="F:DNA binding"/>
    <property type="evidence" value="ECO:0007669"/>
    <property type="project" value="InterPro"/>
</dbReference>
<evidence type="ECO:0000256" key="2">
    <source>
        <dbReference type="SAM" id="MobiDB-lite"/>
    </source>
</evidence>
<keyword evidence="1" id="KW-0233">DNA recombination</keyword>
<organism evidence="3 4">
    <name type="scientific">Tothia fuscella</name>
    <dbReference type="NCBI Taxonomy" id="1048955"/>
    <lineage>
        <taxon>Eukaryota</taxon>
        <taxon>Fungi</taxon>
        <taxon>Dikarya</taxon>
        <taxon>Ascomycota</taxon>
        <taxon>Pezizomycotina</taxon>
        <taxon>Dothideomycetes</taxon>
        <taxon>Pleosporomycetidae</taxon>
        <taxon>Venturiales</taxon>
        <taxon>Cylindrosympodiaceae</taxon>
        <taxon>Tothia</taxon>
    </lineage>
</organism>
<reference evidence="3" key="1">
    <citation type="journal article" date="2020" name="Stud. Mycol.">
        <title>101 Dothideomycetes genomes: a test case for predicting lifestyles and emergence of pathogens.</title>
        <authorList>
            <person name="Haridas S."/>
            <person name="Albert R."/>
            <person name="Binder M."/>
            <person name="Bloem J."/>
            <person name="Labutti K."/>
            <person name="Salamov A."/>
            <person name="Andreopoulos B."/>
            <person name="Baker S."/>
            <person name="Barry K."/>
            <person name="Bills G."/>
            <person name="Bluhm B."/>
            <person name="Cannon C."/>
            <person name="Castanera R."/>
            <person name="Culley D."/>
            <person name="Daum C."/>
            <person name="Ezra D."/>
            <person name="Gonzalez J."/>
            <person name="Henrissat B."/>
            <person name="Kuo A."/>
            <person name="Liang C."/>
            <person name="Lipzen A."/>
            <person name="Lutzoni F."/>
            <person name="Magnuson J."/>
            <person name="Mondo S."/>
            <person name="Nolan M."/>
            <person name="Ohm R."/>
            <person name="Pangilinan J."/>
            <person name="Park H.-J."/>
            <person name="Ramirez L."/>
            <person name="Alfaro M."/>
            <person name="Sun H."/>
            <person name="Tritt A."/>
            <person name="Yoshinaga Y."/>
            <person name="Zwiers L.-H."/>
            <person name="Turgeon B."/>
            <person name="Goodwin S."/>
            <person name="Spatafora J."/>
            <person name="Crous P."/>
            <person name="Grigoriev I."/>
        </authorList>
    </citation>
    <scope>NUCLEOTIDE SEQUENCE</scope>
    <source>
        <strain evidence="3">CBS 130266</strain>
    </source>
</reference>
<sequence length="934" mass="103249">MAQPYGIGWDSDDIEIPEEDWNPFTELSKDTRALDIIVKQAHKLRVESKILEKSIANHVFSHLPPNVQNRTWTWVRRWQTFCEHALGCSPSTTPTPEALHRFLLVSPSVINGRQKIDGTTAPSKSSVSIGFSHVLAWVIARFPDFKVTPSLRLRASIAKSMLSANGSITNSPSRYRQSVGQETVKHINQVKLQDSLRKGCGNWDLVIQDCLLLATLSATGARAGDITRSDGYTDNETLRWSDCWIDVEIHLNTQSPTFRGTFSLCRKGAKKDHDRPFNQVAVDAVAHQENQHICMVSLLIAHALRTGAVAATSIDQLVSKTLAQPRPRIVWSHPGRSVFSRRKSSDVPNLDIENALQGTGACEIVKSLSRQAGITTSITPHDFRRGVAREISHISNVQPDYDSAAAVLGHSNSVKESGVTAKYVGRAVNTAVNQRLRNQQFAGTIDPDLLLSTVPFKPTRATVAALKRFLHKKHPLLSEEQLKQELNPPSKRVKVKSDMHAEELKVWRDQAVTAKRRGPVVSFIGSDNNLHGGKDSNAARYIAQTSSFLRHLPVSQTHTLTSKGGGLVNISVPSIPTASAALSLTSSAHPLHHNQTTAFTTGSQFSPVALAPSPQAYQVHHDGEYPIPNPHAYMTTPYPTQLQTPTSFLATPTQSYSSFRTVPPNYYLSSTDLAGSIPEPVYTSFTHIARPPPLDTSLGSKAVEDPTPAYSVLNHTLPSLNTTPADTGFSTSQSTLRPQESLDDTEGDGSNIADLIGSLLSADDITDSNDIELLIESLEMQSELGVPEWRYMSPMMFIDWLAKINVHLRRKWRSNHTHANLDELNSYSKDKATYFVYHCHIPGCATVAYFHEAILSHVQNEHLGNGRRPPQAVTAMAPNTYDKVKFRAPVTYDKIKFRAPKTLPAQFQFVEPVVVNTRIAPMETKKFEFKVFTA</sequence>
<dbReference type="GO" id="GO:0006310">
    <property type="term" value="P:DNA recombination"/>
    <property type="evidence" value="ECO:0007669"/>
    <property type="project" value="UniProtKB-KW"/>
</dbReference>
<accession>A0A9P4NTK7</accession>
<keyword evidence="4" id="KW-1185">Reference proteome</keyword>
<name>A0A9P4NTK7_9PEZI</name>
<dbReference type="Proteomes" id="UP000800235">
    <property type="component" value="Unassembled WGS sequence"/>
</dbReference>
<evidence type="ECO:0000256" key="1">
    <source>
        <dbReference type="ARBA" id="ARBA00023172"/>
    </source>
</evidence>
<dbReference type="EMBL" id="MU007033">
    <property type="protein sequence ID" value="KAF2431218.1"/>
    <property type="molecule type" value="Genomic_DNA"/>
</dbReference>
<evidence type="ECO:0000313" key="3">
    <source>
        <dbReference type="EMBL" id="KAF2431218.1"/>
    </source>
</evidence>
<dbReference type="SUPFAM" id="SSF56349">
    <property type="entry name" value="DNA breaking-rejoining enzymes"/>
    <property type="match status" value="1"/>
</dbReference>
<feature type="compositionally biased region" description="Polar residues" evidence="2">
    <location>
        <begin position="716"/>
        <end position="738"/>
    </location>
</feature>
<proteinExistence type="predicted"/>
<gene>
    <name evidence="3" type="ORF">EJ08DRAFT_660099</name>
</gene>
<feature type="region of interest" description="Disordered" evidence="2">
    <location>
        <begin position="716"/>
        <end position="748"/>
    </location>
</feature>
<dbReference type="InterPro" id="IPR011010">
    <property type="entry name" value="DNA_brk_join_enz"/>
</dbReference>
<dbReference type="GO" id="GO:0015074">
    <property type="term" value="P:DNA integration"/>
    <property type="evidence" value="ECO:0007669"/>
    <property type="project" value="InterPro"/>
</dbReference>
<dbReference type="OrthoDB" id="4369634at2759"/>
<dbReference type="Gene3D" id="1.10.443.10">
    <property type="entry name" value="Intergrase catalytic core"/>
    <property type="match status" value="1"/>
</dbReference>
<dbReference type="AlphaFoldDB" id="A0A9P4NTK7"/>
<dbReference type="InterPro" id="IPR013762">
    <property type="entry name" value="Integrase-like_cat_sf"/>
</dbReference>
<comment type="caution">
    <text evidence="3">The sequence shown here is derived from an EMBL/GenBank/DDBJ whole genome shotgun (WGS) entry which is preliminary data.</text>
</comment>